<dbReference type="Pfam" id="PF02407">
    <property type="entry name" value="Viral_Rep"/>
    <property type="match status" value="1"/>
</dbReference>
<reference evidence="12 13" key="1">
    <citation type="submission" date="2018-06" db="EMBL/GenBank/DDBJ databases">
        <title>Comparative genomics reveals the genomic features of Rhizophagus irregularis, R. cerebriforme, R. diaphanum and Gigaspora rosea, and their symbiotic lifestyle signature.</title>
        <authorList>
            <person name="Morin E."/>
            <person name="San Clemente H."/>
            <person name="Chen E.C.H."/>
            <person name="De La Providencia I."/>
            <person name="Hainaut M."/>
            <person name="Kuo A."/>
            <person name="Kohler A."/>
            <person name="Murat C."/>
            <person name="Tang N."/>
            <person name="Roy S."/>
            <person name="Loubradou J."/>
            <person name="Henrissat B."/>
            <person name="Grigoriev I.V."/>
            <person name="Corradi N."/>
            <person name="Roux C."/>
            <person name="Martin F.M."/>
        </authorList>
    </citation>
    <scope>NUCLEOTIDE SEQUENCE [LARGE SCALE GENOMIC DNA]</scope>
    <source>
        <strain evidence="12 13">DAOM 227022</strain>
    </source>
</reference>
<evidence type="ECO:0000256" key="7">
    <source>
        <dbReference type="ARBA" id="ARBA00022759"/>
    </source>
</evidence>
<keyword evidence="5" id="KW-0479">Metal-binding</keyword>
<dbReference type="GO" id="GO:0016787">
    <property type="term" value="F:hydrolase activity"/>
    <property type="evidence" value="ECO:0007669"/>
    <property type="project" value="UniProtKB-KW"/>
</dbReference>
<evidence type="ECO:0000256" key="5">
    <source>
        <dbReference type="ARBA" id="ARBA00022723"/>
    </source>
</evidence>
<dbReference type="GO" id="GO:0046872">
    <property type="term" value="F:metal ion binding"/>
    <property type="evidence" value="ECO:0007669"/>
    <property type="project" value="UniProtKB-KW"/>
</dbReference>
<gene>
    <name evidence="12" type="ORF">C1645_837488</name>
</gene>
<evidence type="ECO:0000256" key="3">
    <source>
        <dbReference type="ARBA" id="ARBA00022705"/>
    </source>
</evidence>
<proteinExistence type="predicted"/>
<keyword evidence="4" id="KW-0540">Nuclease</keyword>
<dbReference type="EMBL" id="QKYT01000843">
    <property type="protein sequence ID" value="RIA81118.1"/>
    <property type="molecule type" value="Genomic_DNA"/>
</dbReference>
<dbReference type="GO" id="GO:0006260">
    <property type="term" value="P:DNA replication"/>
    <property type="evidence" value="ECO:0007669"/>
    <property type="project" value="UniProtKB-KW"/>
</dbReference>
<keyword evidence="6" id="KW-0547">Nucleotide-binding</keyword>
<dbReference type="Proteomes" id="UP000265703">
    <property type="component" value="Unassembled WGS sequence"/>
</dbReference>
<keyword evidence="9" id="KW-0190">Covalent protein-DNA linkage</keyword>
<keyword evidence="3" id="KW-0235">DNA replication</keyword>
<evidence type="ECO:0000256" key="8">
    <source>
        <dbReference type="ARBA" id="ARBA00022801"/>
    </source>
</evidence>
<keyword evidence="2" id="KW-0548">Nucleotidyltransferase</keyword>
<dbReference type="GO" id="GO:0016779">
    <property type="term" value="F:nucleotidyltransferase activity"/>
    <property type="evidence" value="ECO:0007669"/>
    <property type="project" value="UniProtKB-KW"/>
</dbReference>
<evidence type="ECO:0000256" key="4">
    <source>
        <dbReference type="ARBA" id="ARBA00022722"/>
    </source>
</evidence>
<organism evidence="12 13">
    <name type="scientific">Glomus cerebriforme</name>
    <dbReference type="NCBI Taxonomy" id="658196"/>
    <lineage>
        <taxon>Eukaryota</taxon>
        <taxon>Fungi</taxon>
        <taxon>Fungi incertae sedis</taxon>
        <taxon>Mucoromycota</taxon>
        <taxon>Glomeromycotina</taxon>
        <taxon>Glomeromycetes</taxon>
        <taxon>Glomerales</taxon>
        <taxon>Glomeraceae</taxon>
        <taxon>Glomus</taxon>
    </lineage>
</organism>
<sequence>MNLTQYQKFIEKYNLPNSPNSRKLFIKYFYITNKKERYNNKFGSDLSLRLSLAKIEKDIKFQKQLDDWEYSDFFEGKNYSTTYKNDNYIYSNIEIIYKMMEISKLKYIKIESPNFNNISTIYIKTLFYGDEEENNYWPTRYNEVNFKYRFNSEYKIEFRNNTLSLMYWDPNNSLKFLSCDFNRREWINDKFSGYYCKNIINNDKKYVDFEWKFLIKFYNKCTFTIWKNLINFLPENDDKIKYIVWQLELVKMKNLMFKVMFNLMNIYIKKIFNDNSIHLENTKGSFKDNRDYCTKKYDRCKKHKSKGCKCDYNDIEHRCEMCNEKCKRIIARNEIKIREYDLNLNDFIGPFEEEEKKRNQELLEDEMLEDLKIDGYTLDDFVLKYGVLYKGWLKTNFIKEFFMCKLMIS</sequence>
<dbReference type="AlphaFoldDB" id="A0A397S545"/>
<dbReference type="InterPro" id="IPR049912">
    <property type="entry name" value="CRESS_DNA_REP"/>
</dbReference>
<evidence type="ECO:0000256" key="1">
    <source>
        <dbReference type="ARBA" id="ARBA00022679"/>
    </source>
</evidence>
<evidence type="ECO:0000256" key="9">
    <source>
        <dbReference type="ARBA" id="ARBA00023124"/>
    </source>
</evidence>
<keyword evidence="1" id="KW-0808">Transferase</keyword>
<evidence type="ECO:0000313" key="12">
    <source>
        <dbReference type="EMBL" id="RIA81118.1"/>
    </source>
</evidence>
<evidence type="ECO:0000313" key="13">
    <source>
        <dbReference type="Proteomes" id="UP000265703"/>
    </source>
</evidence>
<keyword evidence="10" id="KW-0238">DNA-binding</keyword>
<feature type="domain" description="CRESS-DNA virus Rep endonuclease" evidence="11">
    <location>
        <begin position="232"/>
        <end position="295"/>
    </location>
</feature>
<keyword evidence="7" id="KW-0255">Endonuclease</keyword>
<comment type="caution">
    <text evidence="12">The sequence shown here is derived from an EMBL/GenBank/DDBJ whole genome shotgun (WGS) entry which is preliminary data.</text>
</comment>
<dbReference type="Gene3D" id="3.40.1310.20">
    <property type="match status" value="1"/>
</dbReference>
<evidence type="ECO:0000256" key="10">
    <source>
        <dbReference type="ARBA" id="ARBA00023125"/>
    </source>
</evidence>
<protein>
    <recommendedName>
        <fullName evidence="11">CRESS-DNA virus Rep endonuclease domain-containing protein</fullName>
    </recommendedName>
</protein>
<keyword evidence="8" id="KW-0378">Hydrolase</keyword>
<evidence type="ECO:0000259" key="11">
    <source>
        <dbReference type="Pfam" id="PF02407"/>
    </source>
</evidence>
<evidence type="ECO:0000256" key="6">
    <source>
        <dbReference type="ARBA" id="ARBA00022741"/>
    </source>
</evidence>
<evidence type="ECO:0000256" key="2">
    <source>
        <dbReference type="ARBA" id="ARBA00022695"/>
    </source>
</evidence>
<dbReference type="GO" id="GO:0003677">
    <property type="term" value="F:DNA binding"/>
    <property type="evidence" value="ECO:0007669"/>
    <property type="project" value="UniProtKB-KW"/>
</dbReference>
<name>A0A397S545_9GLOM</name>
<dbReference type="OrthoDB" id="2446136at2759"/>
<dbReference type="GO" id="GO:0000166">
    <property type="term" value="F:nucleotide binding"/>
    <property type="evidence" value="ECO:0007669"/>
    <property type="project" value="UniProtKB-KW"/>
</dbReference>
<keyword evidence="13" id="KW-1185">Reference proteome</keyword>
<dbReference type="GO" id="GO:0004519">
    <property type="term" value="F:endonuclease activity"/>
    <property type="evidence" value="ECO:0007669"/>
    <property type="project" value="UniProtKB-KW"/>
</dbReference>
<accession>A0A397S545</accession>